<reference evidence="1" key="1">
    <citation type="submission" date="2023-03" db="UniProtKB">
        <authorList>
            <consortium name="EnsemblPlants"/>
        </authorList>
    </citation>
    <scope>IDENTIFICATION</scope>
</reference>
<dbReference type="EnsemblPlants" id="MELO3C028683.2.1">
    <property type="protein sequence ID" value="MELO3C028683.2.1"/>
    <property type="gene ID" value="MELO3C028683.2"/>
</dbReference>
<dbReference type="AlphaFoldDB" id="A0A9I9E4L3"/>
<name>A0A9I9E4L3_CUCME</name>
<evidence type="ECO:0000313" key="1">
    <source>
        <dbReference type="EnsemblPlants" id="MELO3C028683.2.1"/>
    </source>
</evidence>
<sequence length="97" mass="10946">MGSQAFDFKLHWNGSFIVQETCLMDDRKNLVFEVIRVSHSAVNLTKVSFGIEKNAARKQGRAALFPKHFLKLSEAVPSWVFVPCQISFTCSNGKKII</sequence>
<proteinExistence type="predicted"/>
<accession>A0A9I9E4L3</accession>
<dbReference type="Gramene" id="MELO3C028683.2.1">
    <property type="protein sequence ID" value="MELO3C028683.2.1"/>
    <property type="gene ID" value="MELO3C028683.2"/>
</dbReference>
<organism evidence="1">
    <name type="scientific">Cucumis melo</name>
    <name type="common">Muskmelon</name>
    <dbReference type="NCBI Taxonomy" id="3656"/>
    <lineage>
        <taxon>Eukaryota</taxon>
        <taxon>Viridiplantae</taxon>
        <taxon>Streptophyta</taxon>
        <taxon>Embryophyta</taxon>
        <taxon>Tracheophyta</taxon>
        <taxon>Spermatophyta</taxon>
        <taxon>Magnoliopsida</taxon>
        <taxon>eudicotyledons</taxon>
        <taxon>Gunneridae</taxon>
        <taxon>Pentapetalae</taxon>
        <taxon>rosids</taxon>
        <taxon>fabids</taxon>
        <taxon>Cucurbitales</taxon>
        <taxon>Cucurbitaceae</taxon>
        <taxon>Benincaseae</taxon>
        <taxon>Cucumis</taxon>
    </lineage>
</organism>
<protein>
    <submittedName>
        <fullName evidence="1">Uncharacterized protein</fullName>
    </submittedName>
</protein>